<feature type="domain" description="Xylanolytic transcriptional activator regulatory" evidence="3">
    <location>
        <begin position="293"/>
        <end position="366"/>
    </location>
</feature>
<dbReference type="GO" id="GO:0003700">
    <property type="term" value="F:DNA-binding transcription factor activity"/>
    <property type="evidence" value="ECO:0007669"/>
    <property type="project" value="InterPro"/>
</dbReference>
<dbReference type="GO" id="GO:0003677">
    <property type="term" value="F:DNA binding"/>
    <property type="evidence" value="ECO:0007669"/>
    <property type="project" value="InterPro"/>
</dbReference>
<feature type="compositionally biased region" description="Polar residues" evidence="2">
    <location>
        <begin position="470"/>
        <end position="482"/>
    </location>
</feature>
<feature type="region of interest" description="Disordered" evidence="2">
    <location>
        <begin position="226"/>
        <end position="245"/>
    </location>
</feature>
<dbReference type="Pfam" id="PF04082">
    <property type="entry name" value="Fungal_trans"/>
    <property type="match status" value="1"/>
</dbReference>
<dbReference type="EMBL" id="JAGSXJ010000002">
    <property type="protein sequence ID" value="KAH6695090.1"/>
    <property type="molecule type" value="Genomic_DNA"/>
</dbReference>
<proteinExistence type="predicted"/>
<protein>
    <submittedName>
        <fullName evidence="4">Fungal-specific transcription factor domain-containing protein</fullName>
    </submittedName>
</protein>
<evidence type="ECO:0000313" key="5">
    <source>
        <dbReference type="Proteomes" id="UP000770015"/>
    </source>
</evidence>
<feature type="compositionally biased region" description="Low complexity" evidence="2">
    <location>
        <begin position="485"/>
        <end position="494"/>
    </location>
</feature>
<feature type="region of interest" description="Disordered" evidence="2">
    <location>
        <begin position="48"/>
        <end position="96"/>
    </location>
</feature>
<dbReference type="InterPro" id="IPR007219">
    <property type="entry name" value="XnlR_reg_dom"/>
</dbReference>
<keyword evidence="1" id="KW-0539">Nucleus</keyword>
<dbReference type="AlphaFoldDB" id="A0A9P8VLW3"/>
<feature type="region of interest" description="Disordered" evidence="2">
    <location>
        <begin position="465"/>
        <end position="494"/>
    </location>
</feature>
<gene>
    <name evidence="4" type="ORF">F5X68DRAFT_272566</name>
</gene>
<evidence type="ECO:0000259" key="3">
    <source>
        <dbReference type="SMART" id="SM00906"/>
    </source>
</evidence>
<dbReference type="InterPro" id="IPR050987">
    <property type="entry name" value="AtrR-like"/>
</dbReference>
<organism evidence="4 5">
    <name type="scientific">Plectosphaerella plurivora</name>
    <dbReference type="NCBI Taxonomy" id="936078"/>
    <lineage>
        <taxon>Eukaryota</taxon>
        <taxon>Fungi</taxon>
        <taxon>Dikarya</taxon>
        <taxon>Ascomycota</taxon>
        <taxon>Pezizomycotina</taxon>
        <taxon>Sordariomycetes</taxon>
        <taxon>Hypocreomycetidae</taxon>
        <taxon>Glomerellales</taxon>
        <taxon>Plectosphaerellaceae</taxon>
        <taxon>Plectosphaerella</taxon>
    </lineage>
</organism>
<sequence>MYPAVPAVPAPARQDVSELVQRMASMERLLVHYVGNISLDADTLRDMADTADRGGDPSTASPAAGRGKARAEFPEDDEDDDEGSSEDYPKADITVQPLENNAAREFSHWNFSMRIKNWIEQCAPPQDCDTPSIKEFYRADDLPLSADTLSLVSSLPPRYVADFLVRAFFNHAITNYFFVDRTWLVAKVDQIYQSGNHLNRRDVPALCVMLIIFAIGTQFAYLESRPARRPGDPPPGPASETTGSFSEDSVGIMFYQQASRLVPDVITIASLESVQACALIGLYTVPLDASGLSYVYWNLAVRLAIQNGMHRKYPGDSLDPAVRETRNRVWWTVYTFERRIGIFHGRPQAISSTEIDAELPVECPDGRIGAWPSDTPHQLATLHLNQVLERVAQPISLFKTNQRQSIIDALTTLVGIKDRLHQWWENLDASASTQSDVPSRAALHLRLEYCSVRMFAGRIFITPREPSTAGARSNPSPASTDLTPAAASSRKSSVSSNAQRRAAMVADCVEAALSVVETCRLLRATIGLARASYTEYGSCRAALLVIIAQCLQRPSEELREALREGIAMLREMSAAGDSARFDVALIEAFEGGVARMCAAAGAAGSPPEADYEGFKKWEMLWQSEALQGDPRLETGLEAAFGFPARGGQGLGPTQGAWGGQPMATLSSGGPFFGVDGSLSTMPILDDLSAMFGGGYGHNLESTMGSGDGSWAGL</sequence>
<dbReference type="OrthoDB" id="3921198at2759"/>
<reference evidence="4" key="1">
    <citation type="journal article" date="2021" name="Nat. Commun.">
        <title>Genetic determinants of endophytism in the Arabidopsis root mycobiome.</title>
        <authorList>
            <person name="Mesny F."/>
            <person name="Miyauchi S."/>
            <person name="Thiergart T."/>
            <person name="Pickel B."/>
            <person name="Atanasova L."/>
            <person name="Karlsson M."/>
            <person name="Huettel B."/>
            <person name="Barry K.W."/>
            <person name="Haridas S."/>
            <person name="Chen C."/>
            <person name="Bauer D."/>
            <person name="Andreopoulos W."/>
            <person name="Pangilinan J."/>
            <person name="LaButti K."/>
            <person name="Riley R."/>
            <person name="Lipzen A."/>
            <person name="Clum A."/>
            <person name="Drula E."/>
            <person name="Henrissat B."/>
            <person name="Kohler A."/>
            <person name="Grigoriev I.V."/>
            <person name="Martin F.M."/>
            <person name="Hacquard S."/>
        </authorList>
    </citation>
    <scope>NUCLEOTIDE SEQUENCE</scope>
    <source>
        <strain evidence="4">MPI-SDFR-AT-0117</strain>
    </source>
</reference>
<evidence type="ECO:0000256" key="2">
    <source>
        <dbReference type="SAM" id="MobiDB-lite"/>
    </source>
</evidence>
<dbReference type="PANTHER" id="PTHR46910">
    <property type="entry name" value="TRANSCRIPTION FACTOR PDR1"/>
    <property type="match status" value="1"/>
</dbReference>
<keyword evidence="5" id="KW-1185">Reference proteome</keyword>
<dbReference type="CDD" id="cd12148">
    <property type="entry name" value="fungal_TF_MHR"/>
    <property type="match status" value="1"/>
</dbReference>
<dbReference type="SMART" id="SM00906">
    <property type="entry name" value="Fungal_trans"/>
    <property type="match status" value="1"/>
</dbReference>
<dbReference type="Proteomes" id="UP000770015">
    <property type="component" value="Unassembled WGS sequence"/>
</dbReference>
<comment type="caution">
    <text evidence="4">The sequence shown here is derived from an EMBL/GenBank/DDBJ whole genome shotgun (WGS) entry which is preliminary data.</text>
</comment>
<dbReference type="GO" id="GO:0008270">
    <property type="term" value="F:zinc ion binding"/>
    <property type="evidence" value="ECO:0007669"/>
    <property type="project" value="InterPro"/>
</dbReference>
<feature type="compositionally biased region" description="Acidic residues" evidence="2">
    <location>
        <begin position="74"/>
        <end position="85"/>
    </location>
</feature>
<evidence type="ECO:0000256" key="1">
    <source>
        <dbReference type="ARBA" id="ARBA00023242"/>
    </source>
</evidence>
<evidence type="ECO:0000313" key="4">
    <source>
        <dbReference type="EMBL" id="KAH6695090.1"/>
    </source>
</evidence>
<dbReference type="GO" id="GO:0006351">
    <property type="term" value="P:DNA-templated transcription"/>
    <property type="evidence" value="ECO:0007669"/>
    <property type="project" value="InterPro"/>
</dbReference>
<dbReference type="PANTHER" id="PTHR46910:SF23">
    <property type="entry name" value="THIAMINE REPRESSIBLE GENES REGULATORY PROTEIN THI1"/>
    <property type="match status" value="1"/>
</dbReference>
<name>A0A9P8VLW3_9PEZI</name>
<accession>A0A9P8VLW3</accession>